<name>A0AAT9HI18_9ACTN</name>
<feature type="compositionally biased region" description="Low complexity" evidence="1">
    <location>
        <begin position="131"/>
        <end position="147"/>
    </location>
</feature>
<evidence type="ECO:0000256" key="1">
    <source>
        <dbReference type="SAM" id="MobiDB-lite"/>
    </source>
</evidence>
<reference evidence="2" key="1">
    <citation type="submission" date="2024-06" db="EMBL/GenBank/DDBJ databases">
        <authorList>
            <consortium name="consrtm"/>
            <person name="Uemura M."/>
            <person name="Terahara T."/>
        </authorList>
    </citation>
    <scope>NUCLEOTIDE SEQUENCE</scope>
    <source>
        <strain evidence="2">KM77-8</strain>
    </source>
</reference>
<feature type="compositionally biased region" description="Basic and acidic residues" evidence="1">
    <location>
        <begin position="115"/>
        <end position="130"/>
    </location>
</feature>
<protein>
    <submittedName>
        <fullName evidence="2">Uncharacterized protein</fullName>
    </submittedName>
</protein>
<organism evidence="2">
    <name type="scientific">Streptomyces haneummycinicus</name>
    <dbReference type="NCBI Taxonomy" id="3074435"/>
    <lineage>
        <taxon>Bacteria</taxon>
        <taxon>Bacillati</taxon>
        <taxon>Actinomycetota</taxon>
        <taxon>Actinomycetes</taxon>
        <taxon>Kitasatosporales</taxon>
        <taxon>Streptomycetaceae</taxon>
        <taxon>Streptomyces</taxon>
    </lineage>
</organism>
<dbReference type="EMBL" id="AP035768">
    <property type="protein sequence ID" value="BFO17068.1"/>
    <property type="molecule type" value="Genomic_DNA"/>
</dbReference>
<feature type="region of interest" description="Disordered" evidence="1">
    <location>
        <begin position="1"/>
        <end position="25"/>
    </location>
</feature>
<feature type="region of interest" description="Disordered" evidence="1">
    <location>
        <begin position="106"/>
        <end position="249"/>
    </location>
</feature>
<evidence type="ECO:0000313" key="2">
    <source>
        <dbReference type="EMBL" id="BFO17068.1"/>
    </source>
</evidence>
<accession>A0AAT9HI18</accession>
<feature type="compositionally biased region" description="Low complexity" evidence="1">
    <location>
        <begin position="158"/>
        <end position="169"/>
    </location>
</feature>
<sequence length="334" mass="33674">MGGPVAAGAGAEPAGDGGHEPLVDGGEQYVVADAVELYEDGAGGGGAGRGGAASALGEAVEAAAVGVVVAYGEGAAGGGGDGGHHGGDHDCRLRRRGALFDGVDLQGEPQQGAVEEEHQQTEDERRHEQQQTDQQRPDQGGEQTEGAGAEGGGDRDVGGAVAVGRAQAEVGKDTGEQEHGEGGDHPHGDTPPDLTGDPSPPPATHAPHTSRPGRPGPLHPVTTAGRGDASPYAAVGRRPSRPAVGSGGRRCARAFIAAPYDGPALQAVSGRARAGRDSSVPPPRRTALVPVPADRAPRTAPFRAAPVPQQAAVEARSRWCPLTSGFRRRPYSCT</sequence>
<feature type="region of interest" description="Disordered" evidence="1">
    <location>
        <begin position="269"/>
        <end position="307"/>
    </location>
</feature>
<gene>
    <name evidence="2" type="ORF">SHKM778_34560</name>
</gene>
<feature type="compositionally biased region" description="Low complexity" evidence="1">
    <location>
        <begin position="1"/>
        <end position="14"/>
    </location>
</feature>
<dbReference type="AlphaFoldDB" id="A0AAT9HI18"/>
<reference evidence="2" key="2">
    <citation type="submission" date="2024-07" db="EMBL/GenBank/DDBJ databases">
        <title>Streptomyces haneummycinica sp. nov., a new antibiotic-producing actinobacterium isolated from marine sediment.</title>
        <authorList>
            <person name="Uemura M."/>
            <person name="Hamada M."/>
            <person name="Hirano S."/>
            <person name="Kobayashi K."/>
            <person name="Ohshiro T."/>
            <person name="Kobayashi T."/>
            <person name="Terahara T."/>
        </authorList>
    </citation>
    <scope>NUCLEOTIDE SEQUENCE</scope>
    <source>
        <strain evidence="2">KM77-8</strain>
    </source>
</reference>
<feature type="compositionally biased region" description="Basic and acidic residues" evidence="1">
    <location>
        <begin position="170"/>
        <end position="190"/>
    </location>
</feature>
<feature type="compositionally biased region" description="Low complexity" evidence="1">
    <location>
        <begin position="292"/>
        <end position="307"/>
    </location>
</feature>
<proteinExistence type="predicted"/>